<dbReference type="Gene3D" id="1.10.45.10">
    <property type="entry name" value="Vanillyl-alcohol Oxidase, Chain A, domain 4"/>
    <property type="match status" value="1"/>
</dbReference>
<dbReference type="PANTHER" id="PTHR43762:SF1">
    <property type="entry name" value="D-ARABINONO-1,4-LACTONE OXIDASE"/>
    <property type="match status" value="1"/>
</dbReference>
<dbReference type="EMBL" id="JBICZW010000003">
    <property type="protein sequence ID" value="MFG3188610.1"/>
    <property type="molecule type" value="Genomic_DNA"/>
</dbReference>
<keyword evidence="4" id="KW-1185">Reference proteome</keyword>
<accession>A0ABW7BM61</accession>
<dbReference type="InterPro" id="IPR010031">
    <property type="entry name" value="FAD_lactone_oxidase-like"/>
</dbReference>
<dbReference type="Proteomes" id="UP001604282">
    <property type="component" value="Unassembled WGS sequence"/>
</dbReference>
<dbReference type="InterPro" id="IPR016166">
    <property type="entry name" value="FAD-bd_PCMH"/>
</dbReference>
<protein>
    <submittedName>
        <fullName evidence="3">FAD-binding protein</fullName>
    </submittedName>
</protein>
<evidence type="ECO:0000313" key="3">
    <source>
        <dbReference type="EMBL" id="MFG3188610.1"/>
    </source>
</evidence>
<feature type="region of interest" description="Disordered" evidence="1">
    <location>
        <begin position="238"/>
        <end position="267"/>
    </location>
</feature>
<dbReference type="PROSITE" id="PS51387">
    <property type="entry name" value="FAD_PCMH"/>
    <property type="match status" value="1"/>
</dbReference>
<dbReference type="InterPro" id="IPR006094">
    <property type="entry name" value="Oxid_FAD_bind_N"/>
</dbReference>
<dbReference type="InterPro" id="IPR036318">
    <property type="entry name" value="FAD-bd_PCMH-like_sf"/>
</dbReference>
<dbReference type="InterPro" id="IPR016171">
    <property type="entry name" value="Vanillyl_alc_oxidase_C-sub2"/>
</dbReference>
<feature type="region of interest" description="Disordered" evidence="1">
    <location>
        <begin position="290"/>
        <end position="314"/>
    </location>
</feature>
<organism evidence="3 4">
    <name type="scientific">Streptomyces omiyaensis</name>
    <dbReference type="NCBI Taxonomy" id="68247"/>
    <lineage>
        <taxon>Bacteria</taxon>
        <taxon>Bacillati</taxon>
        <taxon>Actinomycetota</taxon>
        <taxon>Actinomycetes</taxon>
        <taxon>Kitasatosporales</taxon>
        <taxon>Streptomycetaceae</taxon>
        <taxon>Streptomyces</taxon>
    </lineage>
</organism>
<dbReference type="SUPFAM" id="SSF56176">
    <property type="entry name" value="FAD-binding/transporter-associated domain-like"/>
    <property type="match status" value="1"/>
</dbReference>
<dbReference type="InterPro" id="IPR016169">
    <property type="entry name" value="FAD-bd_PCMH_sub2"/>
</dbReference>
<dbReference type="Pfam" id="PF01565">
    <property type="entry name" value="FAD_binding_4"/>
    <property type="match status" value="1"/>
</dbReference>
<feature type="domain" description="FAD-binding PCMH-type" evidence="2">
    <location>
        <begin position="21"/>
        <end position="187"/>
    </location>
</feature>
<dbReference type="RefSeq" id="WP_392880035.1">
    <property type="nucleotide sequence ID" value="NZ_JBICZW010000003.1"/>
</dbReference>
<comment type="caution">
    <text evidence="3">The sequence shown here is derived from an EMBL/GenBank/DDBJ whole genome shotgun (WGS) entry which is preliminary data.</text>
</comment>
<gene>
    <name evidence="3" type="ORF">ACGFYS_06690</name>
</gene>
<reference evidence="3 4" key="1">
    <citation type="submission" date="2024-10" db="EMBL/GenBank/DDBJ databases">
        <title>The Natural Products Discovery Center: Release of the First 8490 Sequenced Strains for Exploring Actinobacteria Biosynthetic Diversity.</title>
        <authorList>
            <person name="Kalkreuter E."/>
            <person name="Kautsar S.A."/>
            <person name="Yang D."/>
            <person name="Bader C.D."/>
            <person name="Teijaro C.N."/>
            <person name="Fluegel L."/>
            <person name="Davis C.M."/>
            <person name="Simpson J.R."/>
            <person name="Lauterbach L."/>
            <person name="Steele A.D."/>
            <person name="Gui C."/>
            <person name="Meng S."/>
            <person name="Li G."/>
            <person name="Viehrig K."/>
            <person name="Ye F."/>
            <person name="Su P."/>
            <person name="Kiefer A.F."/>
            <person name="Nichols A."/>
            <person name="Cepeda A.J."/>
            <person name="Yan W."/>
            <person name="Fan B."/>
            <person name="Jiang Y."/>
            <person name="Adhikari A."/>
            <person name="Zheng C.-J."/>
            <person name="Schuster L."/>
            <person name="Cowan T.M."/>
            <person name="Smanski M.J."/>
            <person name="Chevrette M.G."/>
            <person name="De Carvalho L.P.S."/>
            <person name="Shen B."/>
        </authorList>
    </citation>
    <scope>NUCLEOTIDE SEQUENCE [LARGE SCALE GENOMIC DNA]</scope>
    <source>
        <strain evidence="3 4">NPDC048229</strain>
    </source>
</reference>
<evidence type="ECO:0000256" key="1">
    <source>
        <dbReference type="SAM" id="MobiDB-lite"/>
    </source>
</evidence>
<evidence type="ECO:0000313" key="4">
    <source>
        <dbReference type="Proteomes" id="UP001604282"/>
    </source>
</evidence>
<proteinExistence type="predicted"/>
<dbReference type="PANTHER" id="PTHR43762">
    <property type="entry name" value="L-GULONOLACTONE OXIDASE"/>
    <property type="match status" value="1"/>
</dbReference>
<evidence type="ECO:0000259" key="2">
    <source>
        <dbReference type="PROSITE" id="PS51387"/>
    </source>
</evidence>
<name>A0ABW7BM61_9ACTN</name>
<sequence>MAVESFVQDDDCVPLTGAGGTAPSLALLVRPRSAPEAARAVLGRGARGVVARGHGGTCGDAAQNAGGTVLDLTGLDRIQGLDATAGVVVCEAGTGLDRLARALLPHGWQPPLDLAGGLRPAGRRGPGTVGGALASGGLAGRLRSLELLTADGSVRTVRPGDPLCDATTGGLGLTGVILTATLALRPVETAYLRDRATGFRDADALLAHWTGDAPGERHARAWVELSGRGRAVLTTAEPVPYDGLPRGHRARRDPLAPPRSGGAGGLRPLPGLARAHALLPSGLRALSALPAPAGTATGPGSGPGHVTGTSAGRSRPTGLLAALGGFGLPLPGLPGLPGAPGPVGPFVRYRCAVPEGREEALRGILALLAHRRSPARAARHARVERVHADGTGPLAFPVRGWCLALDVPAGARGLGPFLDLVDERVAAAGGRVCLAEDARLRPALLPVMYPRLDAFRELRAAYDPRSVFRSDLARRLGVWKSWE</sequence>
<dbReference type="Gene3D" id="3.30.465.10">
    <property type="match status" value="1"/>
</dbReference>